<dbReference type="EMBL" id="JAETWB010000001">
    <property type="protein sequence ID" value="MBL6077114.1"/>
    <property type="molecule type" value="Genomic_DNA"/>
</dbReference>
<dbReference type="Pfam" id="PF07369">
    <property type="entry name" value="DUF1488"/>
    <property type="match status" value="1"/>
</dbReference>
<sequence length="106" mass="11712">MTDVATSAADQDVRWDGRRVLFDVQHDMEVVPCAVSPFVIRELVPGPCFKTQDVLKRFMAARIQIEAAVHSKLQRRVAPCPTPLTVWSSDLEDHAAAMRSAAKPGP</sequence>
<gene>
    <name evidence="1" type="ORF">JMJ56_03785</name>
</gene>
<dbReference type="InterPro" id="IPR009962">
    <property type="entry name" value="DUF1488"/>
</dbReference>
<evidence type="ECO:0000313" key="2">
    <source>
        <dbReference type="Proteomes" id="UP000660885"/>
    </source>
</evidence>
<keyword evidence="2" id="KW-1185">Reference proteome</keyword>
<name>A0ABS1TXI8_9PROT</name>
<dbReference type="RefSeq" id="WP_202830248.1">
    <property type="nucleotide sequence ID" value="NZ_JAETWB010000001.1"/>
</dbReference>
<dbReference type="Proteomes" id="UP000660885">
    <property type="component" value="Unassembled WGS sequence"/>
</dbReference>
<protein>
    <submittedName>
        <fullName evidence="1">DUF1488 family protein</fullName>
    </submittedName>
</protein>
<evidence type="ECO:0000313" key="1">
    <source>
        <dbReference type="EMBL" id="MBL6077114.1"/>
    </source>
</evidence>
<dbReference type="InterPro" id="IPR036692">
    <property type="entry name" value="Shew3726-like_sf"/>
</dbReference>
<dbReference type="SUPFAM" id="SSF160272">
    <property type="entry name" value="Shew3726-like"/>
    <property type="match status" value="1"/>
</dbReference>
<comment type="caution">
    <text evidence="1">The sequence shown here is derived from an EMBL/GenBank/DDBJ whole genome shotgun (WGS) entry which is preliminary data.</text>
</comment>
<reference evidence="1 2" key="1">
    <citation type="submission" date="2021-01" db="EMBL/GenBank/DDBJ databases">
        <title>Belnapia mucosa sp. nov. and Belnapia arida sp. nov., isolated from the Tabernas Desert (Almeria, Spain).</title>
        <authorList>
            <person name="Molina-Menor E."/>
            <person name="Vidal-Verdu A."/>
            <person name="Calonge A."/>
            <person name="Satari L."/>
            <person name="Pereto J."/>
            <person name="Porcar M."/>
        </authorList>
    </citation>
    <scope>NUCLEOTIDE SEQUENCE [LARGE SCALE GENOMIC DNA]</scope>
    <source>
        <strain evidence="1 2">T18</strain>
    </source>
</reference>
<organism evidence="1 2">
    <name type="scientific">Belnapia arida</name>
    <dbReference type="NCBI Taxonomy" id="2804533"/>
    <lineage>
        <taxon>Bacteria</taxon>
        <taxon>Pseudomonadati</taxon>
        <taxon>Pseudomonadota</taxon>
        <taxon>Alphaproteobacteria</taxon>
        <taxon>Acetobacterales</taxon>
        <taxon>Roseomonadaceae</taxon>
        <taxon>Belnapia</taxon>
    </lineage>
</organism>
<accession>A0ABS1TXI8</accession>
<proteinExistence type="predicted"/>